<evidence type="ECO:0000256" key="1">
    <source>
        <dbReference type="SAM" id="Coils"/>
    </source>
</evidence>
<protein>
    <recommendedName>
        <fullName evidence="3">At4g15545-like C-terminal domain-containing protein</fullName>
    </recommendedName>
</protein>
<dbReference type="PANTHER" id="PTHR47383:SF8">
    <property type="entry name" value="OS01G0768300 PROTEIN"/>
    <property type="match status" value="1"/>
</dbReference>
<reference evidence="4" key="1">
    <citation type="journal article" date="2008" name="BMC Genomics">
        <title>A conifer genomics resource of 200,000 spruce (Picea spp.) ESTs and 6,464 high-quality, sequence-finished full-length cDNAs for Sitka spruce (Picea sitchensis).</title>
        <authorList>
            <person name="Ralph S.G."/>
            <person name="Chun H.J."/>
            <person name="Kolosova N."/>
            <person name="Cooper D."/>
            <person name="Oddy C."/>
            <person name="Ritland C.E."/>
            <person name="Kirkpatrick R."/>
            <person name="Moore R."/>
            <person name="Barber S."/>
            <person name="Holt R.A."/>
            <person name="Jones S.J."/>
            <person name="Marra M.A."/>
            <person name="Douglas C.J."/>
            <person name="Ritland K."/>
            <person name="Bohlmann J."/>
        </authorList>
    </citation>
    <scope>NUCLEOTIDE SEQUENCE</scope>
    <source>
        <tissue evidence="4">Green portion of the leader tissue</tissue>
    </source>
</reference>
<name>A9NUU7_PICSI</name>
<dbReference type="EMBL" id="EF085100">
    <property type="protein sequence ID" value="ABK24408.1"/>
    <property type="molecule type" value="mRNA"/>
</dbReference>
<dbReference type="PANTHER" id="PTHR47383">
    <property type="entry name" value="OS03G0659800 PROTEIN"/>
    <property type="match status" value="1"/>
</dbReference>
<feature type="domain" description="At4g15545-like C-terminal" evidence="3">
    <location>
        <begin position="281"/>
        <end position="346"/>
    </location>
</feature>
<dbReference type="InterPro" id="IPR058936">
    <property type="entry name" value="At4g15545-like"/>
</dbReference>
<feature type="region of interest" description="Disordered" evidence="2">
    <location>
        <begin position="159"/>
        <end position="250"/>
    </location>
</feature>
<proteinExistence type="evidence at transcript level"/>
<accession>A9NUU7</accession>
<feature type="coiled-coil region" evidence="1">
    <location>
        <begin position="62"/>
        <end position="96"/>
    </location>
</feature>
<evidence type="ECO:0000313" key="4">
    <source>
        <dbReference type="EMBL" id="ABK24408.1"/>
    </source>
</evidence>
<feature type="compositionally biased region" description="Polar residues" evidence="2">
    <location>
        <begin position="173"/>
        <end position="196"/>
    </location>
</feature>
<dbReference type="Pfam" id="PF25972">
    <property type="entry name" value="At4g15545_C"/>
    <property type="match status" value="1"/>
</dbReference>
<sequence length="348" mass="38843">MSKGANYGPDNASDFELPEELLGILPTDPYEQLELARRITSIAVGSRVSKLEAEASKFKIKITEKDQRIYELEEKINQLEKALNETDERLSHSLEEQAKLNHDKSVLAATVKKLNRDVAKLETFKKTLMQSLQEEDEAAQADVTQNTATRRVTSAKLSFSLSSRDDSNVPIGETNQVSSAVSETSNSTLDGDNQASRHGKSKGIPLTPHNNTPPELTPKLTPNGSPKRLSPPQSPRRHSASMSPTRHQFEGRLSSYSSLPASHQATAPTSPPHSRAQAHVRIDGKEFFRQARNRLSFEQFSAFLANIKELNSHRQTREETLHKADEIFGSDNKDLYVIFDSLLHRHLS</sequence>
<evidence type="ECO:0000256" key="2">
    <source>
        <dbReference type="SAM" id="MobiDB-lite"/>
    </source>
</evidence>
<keyword evidence="1" id="KW-0175">Coiled coil</keyword>
<organism evidence="4">
    <name type="scientific">Picea sitchensis</name>
    <name type="common">Sitka spruce</name>
    <name type="synonym">Pinus sitchensis</name>
    <dbReference type="NCBI Taxonomy" id="3332"/>
    <lineage>
        <taxon>Eukaryota</taxon>
        <taxon>Viridiplantae</taxon>
        <taxon>Streptophyta</taxon>
        <taxon>Embryophyta</taxon>
        <taxon>Tracheophyta</taxon>
        <taxon>Spermatophyta</taxon>
        <taxon>Pinopsida</taxon>
        <taxon>Pinidae</taxon>
        <taxon>Conifers I</taxon>
        <taxon>Pinales</taxon>
        <taxon>Pinaceae</taxon>
        <taxon>Picea</taxon>
    </lineage>
</organism>
<dbReference type="AlphaFoldDB" id="A9NUU7"/>
<feature type="compositionally biased region" description="Polar residues" evidence="2">
    <location>
        <begin position="208"/>
        <end position="224"/>
    </location>
</feature>
<dbReference type="InterPro" id="IPR058935">
    <property type="entry name" value="At4g15545-like_C"/>
</dbReference>
<evidence type="ECO:0000259" key="3">
    <source>
        <dbReference type="Pfam" id="PF25972"/>
    </source>
</evidence>